<evidence type="ECO:0000256" key="2">
    <source>
        <dbReference type="ARBA" id="ARBA00004429"/>
    </source>
</evidence>
<reference evidence="12 13" key="1">
    <citation type="submission" date="2022-06" db="EMBL/GenBank/DDBJ databases">
        <title>Roseomonas CN29.</title>
        <authorList>
            <person name="Cheng Y."/>
            <person name="He X."/>
        </authorList>
    </citation>
    <scope>NUCLEOTIDE SEQUENCE [LARGE SCALE GENOMIC DNA]</scope>
    <source>
        <strain evidence="12 13">CN29</strain>
    </source>
</reference>
<evidence type="ECO:0000313" key="13">
    <source>
        <dbReference type="Proteomes" id="UP001524642"/>
    </source>
</evidence>
<evidence type="ECO:0000259" key="11">
    <source>
        <dbReference type="PROSITE" id="PS50928"/>
    </source>
</evidence>
<keyword evidence="8 10" id="KW-1133">Transmembrane helix</keyword>
<evidence type="ECO:0000256" key="8">
    <source>
        <dbReference type="ARBA" id="ARBA00022989"/>
    </source>
</evidence>
<dbReference type="InterPro" id="IPR000515">
    <property type="entry name" value="MetI-like"/>
</dbReference>
<dbReference type="Gene3D" id="1.10.3720.10">
    <property type="entry name" value="MetI-like"/>
    <property type="match status" value="1"/>
</dbReference>
<dbReference type="PANTHER" id="PTHR30614">
    <property type="entry name" value="MEMBRANE COMPONENT OF AMINO ACID ABC TRANSPORTER"/>
    <property type="match status" value="1"/>
</dbReference>
<keyword evidence="5" id="KW-1003">Cell membrane</keyword>
<evidence type="ECO:0000256" key="9">
    <source>
        <dbReference type="ARBA" id="ARBA00023136"/>
    </source>
</evidence>
<dbReference type="Pfam" id="PF00528">
    <property type="entry name" value="BPD_transp_1"/>
    <property type="match status" value="1"/>
</dbReference>
<feature type="transmembrane region" description="Helical" evidence="10">
    <location>
        <begin position="29"/>
        <end position="50"/>
    </location>
</feature>
<evidence type="ECO:0000313" key="12">
    <source>
        <dbReference type="EMBL" id="MCR0985691.1"/>
    </source>
</evidence>
<dbReference type="SUPFAM" id="SSF161098">
    <property type="entry name" value="MetI-like"/>
    <property type="match status" value="1"/>
</dbReference>
<dbReference type="EMBL" id="JANJOU010000039">
    <property type="protein sequence ID" value="MCR0985691.1"/>
    <property type="molecule type" value="Genomic_DNA"/>
</dbReference>
<feature type="transmembrane region" description="Helical" evidence="10">
    <location>
        <begin position="62"/>
        <end position="82"/>
    </location>
</feature>
<feature type="transmembrane region" description="Helical" evidence="10">
    <location>
        <begin position="186"/>
        <end position="208"/>
    </location>
</feature>
<dbReference type="CDD" id="cd06261">
    <property type="entry name" value="TM_PBP2"/>
    <property type="match status" value="1"/>
</dbReference>
<evidence type="ECO:0000256" key="5">
    <source>
        <dbReference type="ARBA" id="ARBA00022475"/>
    </source>
</evidence>
<feature type="domain" description="ABC transmembrane type-1" evidence="11">
    <location>
        <begin position="25"/>
        <end position="212"/>
    </location>
</feature>
<dbReference type="InterPro" id="IPR035906">
    <property type="entry name" value="MetI-like_sf"/>
</dbReference>
<organism evidence="12 13">
    <name type="scientific">Roseomonas populi</name>
    <dbReference type="NCBI Taxonomy" id="3121582"/>
    <lineage>
        <taxon>Bacteria</taxon>
        <taxon>Pseudomonadati</taxon>
        <taxon>Pseudomonadota</taxon>
        <taxon>Alphaproteobacteria</taxon>
        <taxon>Acetobacterales</taxon>
        <taxon>Roseomonadaceae</taxon>
        <taxon>Roseomonas</taxon>
    </lineage>
</organism>
<dbReference type="Proteomes" id="UP001524642">
    <property type="component" value="Unassembled WGS sequence"/>
</dbReference>
<comment type="subcellular location">
    <subcellularLocation>
        <location evidence="2">Cell inner membrane</location>
        <topology evidence="2">Multi-pass membrane protein</topology>
    </subcellularLocation>
    <subcellularLocation>
        <location evidence="10">Cell membrane</location>
        <topology evidence="10">Multi-pass membrane protein</topology>
    </subcellularLocation>
</comment>
<evidence type="ECO:0000256" key="4">
    <source>
        <dbReference type="ARBA" id="ARBA00022448"/>
    </source>
</evidence>
<evidence type="ECO:0000256" key="3">
    <source>
        <dbReference type="ARBA" id="ARBA00010072"/>
    </source>
</evidence>
<keyword evidence="13" id="KW-1185">Reference proteome</keyword>
<comment type="caution">
    <text evidence="12">The sequence shown here is derived from an EMBL/GenBank/DDBJ whole genome shotgun (WGS) entry which is preliminary data.</text>
</comment>
<keyword evidence="6 10" id="KW-0812">Transmembrane</keyword>
<keyword evidence="9 10" id="KW-0472">Membrane</keyword>
<evidence type="ECO:0000256" key="10">
    <source>
        <dbReference type="RuleBase" id="RU363032"/>
    </source>
</evidence>
<dbReference type="InterPro" id="IPR043429">
    <property type="entry name" value="ArtM/GltK/GlnP/TcyL/YhdX-like"/>
</dbReference>
<dbReference type="InterPro" id="IPR010065">
    <property type="entry name" value="AA_ABC_transptr_permease_3TM"/>
</dbReference>
<proteinExistence type="inferred from homology"/>
<comment type="function">
    <text evidence="1">Part of the binding-protein-dependent transport system for glutamine; probably responsible for the translocation of the substrate across the membrane.</text>
</comment>
<evidence type="ECO:0000256" key="6">
    <source>
        <dbReference type="ARBA" id="ARBA00022692"/>
    </source>
</evidence>
<gene>
    <name evidence="12" type="ORF">NRP21_26925</name>
</gene>
<dbReference type="RefSeq" id="WP_257719338.1">
    <property type="nucleotide sequence ID" value="NZ_JANJOU010000039.1"/>
</dbReference>
<evidence type="ECO:0000256" key="1">
    <source>
        <dbReference type="ARBA" id="ARBA00003159"/>
    </source>
</evidence>
<keyword evidence="7" id="KW-0029">Amino-acid transport</keyword>
<dbReference type="PROSITE" id="PS50928">
    <property type="entry name" value="ABC_TM1"/>
    <property type="match status" value="1"/>
</dbReference>
<name>A0ABT1XC37_9PROT</name>
<sequence>MADFAEAFLNLGILSEAWWLLAMGAGRTIALSLLVVPIGLAAGLGLALLCRRGPAIRRATALFVDLFRALPPLVLLILLYAGLPFAGINLGAWGSVAACFLLNSGAYYCEVFRAGLKGVPLGQEDAAAALGLRPVQALRLVLLPQAVRLVLPDLVSNTLEVVKLTSIASVVSVAELLFQARQAQSITYNATPIVAAALTYFVLLWPLVRILSRLEEARLRSSR</sequence>
<dbReference type="NCBIfam" id="TIGR01726">
    <property type="entry name" value="HEQRo_perm_3TM"/>
    <property type="match status" value="1"/>
</dbReference>
<dbReference type="PANTHER" id="PTHR30614:SF20">
    <property type="entry name" value="GLUTAMINE TRANSPORT SYSTEM PERMEASE PROTEIN GLNP"/>
    <property type="match status" value="1"/>
</dbReference>
<evidence type="ECO:0000256" key="7">
    <source>
        <dbReference type="ARBA" id="ARBA00022970"/>
    </source>
</evidence>
<protein>
    <submittedName>
        <fullName evidence="12">ABC transporter permease subunit</fullName>
    </submittedName>
</protein>
<keyword evidence="4 10" id="KW-0813">Transport</keyword>
<comment type="similarity">
    <text evidence="3">Belongs to the binding-protein-dependent transport system permease family. HisMQ subfamily.</text>
</comment>
<accession>A0ABT1XC37</accession>